<evidence type="ECO:0000256" key="2">
    <source>
        <dbReference type="ARBA" id="ARBA00018987"/>
    </source>
</evidence>
<feature type="domain" description="RecQ mediated genome instability protein 1 OB-fold" evidence="3">
    <location>
        <begin position="68"/>
        <end position="155"/>
    </location>
</feature>
<dbReference type="PANTHER" id="PTHR14790">
    <property type="entry name" value="RECQ-MEDIATED GENOME INSTABILITY PROTEIN 1 RMI1"/>
    <property type="match status" value="1"/>
</dbReference>
<comment type="similarity">
    <text evidence="1">Belongs to the RMI1 family.</text>
</comment>
<dbReference type="PANTHER" id="PTHR14790:SF15">
    <property type="entry name" value="RECQ-MEDIATED GENOME INSTABILITY PROTEIN 1"/>
    <property type="match status" value="1"/>
</dbReference>
<evidence type="ECO:0000313" key="5">
    <source>
        <dbReference type="Proteomes" id="UP000823046"/>
    </source>
</evidence>
<organism evidence="4 5">
    <name type="scientific">Cardiosporidium cionae</name>
    <dbReference type="NCBI Taxonomy" id="476202"/>
    <lineage>
        <taxon>Eukaryota</taxon>
        <taxon>Sar</taxon>
        <taxon>Alveolata</taxon>
        <taxon>Apicomplexa</taxon>
        <taxon>Aconoidasida</taxon>
        <taxon>Nephromycida</taxon>
        <taxon>Cardiosporidium</taxon>
    </lineage>
</organism>
<sequence>MASWLAPVICRFRSKGIALRDDWLACCHNISTEHELYHLFCYSDMLLSSSGTLPLDLPTRHDVPLEGCHVVQVEAAVDIHKPLSSKEPANGKNQEKRCLKMFLTDGKIGIIALEYRRILCLRETSRETQTKILVCGEPLIRRGVLLLEERHVLLLFDVLQDQRSKSEHNMLEETFDKFENYKLPKSTSTVPPSIESLVEISTQIKGENKKNVAGVANIKTRLQPDLINIQHNVARSTHGAIAEPNLAFNSSDPLTLFTEPFLPSRESFSAAHVTRHEFCNTESFDQSIVDACELLDNSPCNIRAVNHSEKIEPISQQKPTVLFYGPSSENIPPLQPILQAGQERLSASSNTLPVILGRTCDATHTDNSIESLLNSPKDVVQKQETMPTEREPCLQVKDLRSTFTCNASMHPQNLLEVTAAPFPFHNSTRCDIFGIIWSCYPLEFISENNLSMYAFLEALQHCASPLQMPSHCKLKRPKSGWETLPFTSFGIWYVCVTTANAFYWAIVPSILLCNHLRECNEMWNCGIWIPYITALTGFFDIERTLVQNTDDATLVGSTLPVSEQYLLCIKSYRINDPPSQGSSIRVKENASHSFAMGFITHQIIKGVYGT</sequence>
<comment type="caution">
    <text evidence="4">The sequence shown here is derived from an EMBL/GenBank/DDBJ whole genome shotgun (WGS) entry which is preliminary data.</text>
</comment>
<name>A0ABQ7JCE0_9APIC</name>
<dbReference type="Proteomes" id="UP000823046">
    <property type="component" value="Unassembled WGS sequence"/>
</dbReference>
<dbReference type="EMBL" id="JADAQX010000150">
    <property type="protein sequence ID" value="KAF8821649.1"/>
    <property type="molecule type" value="Genomic_DNA"/>
</dbReference>
<dbReference type="InterPro" id="IPR013894">
    <property type="entry name" value="RMI1_OB"/>
</dbReference>
<evidence type="ECO:0000259" key="3">
    <source>
        <dbReference type="Pfam" id="PF08585"/>
    </source>
</evidence>
<dbReference type="SMART" id="SM01161">
    <property type="entry name" value="DUF1767"/>
    <property type="match status" value="1"/>
</dbReference>
<dbReference type="InterPro" id="IPR042470">
    <property type="entry name" value="RMI1_N_C_sf"/>
</dbReference>
<proteinExistence type="inferred from homology"/>
<dbReference type="Gene3D" id="2.40.50.770">
    <property type="entry name" value="RecQ-mediated genome instability protein Rmi1, C-terminal domain"/>
    <property type="match status" value="1"/>
</dbReference>
<evidence type="ECO:0000313" key="4">
    <source>
        <dbReference type="EMBL" id="KAF8821649.1"/>
    </source>
</evidence>
<evidence type="ECO:0000256" key="1">
    <source>
        <dbReference type="ARBA" id="ARBA00006395"/>
    </source>
</evidence>
<reference evidence="4 5" key="1">
    <citation type="journal article" date="2020" name="bioRxiv">
        <title>Metabolic contributions of an alphaproteobacterial endosymbiont in the apicomplexan Cardiosporidium cionae.</title>
        <authorList>
            <person name="Hunter E.S."/>
            <person name="Paight C.J."/>
            <person name="Lane C.E."/>
        </authorList>
    </citation>
    <scope>NUCLEOTIDE SEQUENCE [LARGE SCALE GENOMIC DNA]</scope>
    <source>
        <strain evidence="4">ESH_2018</strain>
    </source>
</reference>
<protein>
    <recommendedName>
        <fullName evidence="2">RecQ-mediated genome instability protein 1</fullName>
    </recommendedName>
</protein>
<accession>A0ABQ7JCE0</accession>
<gene>
    <name evidence="4" type="ORF">IE077_001767</name>
</gene>
<keyword evidence="5" id="KW-1185">Reference proteome</keyword>
<dbReference type="Pfam" id="PF08585">
    <property type="entry name" value="RMI1_N_C"/>
    <property type="match status" value="1"/>
</dbReference>